<organism evidence="18 19">
    <name type="scientific">Sugiyamaella lignohabitans</name>
    <dbReference type="NCBI Taxonomy" id="796027"/>
    <lineage>
        <taxon>Eukaryota</taxon>
        <taxon>Fungi</taxon>
        <taxon>Dikarya</taxon>
        <taxon>Ascomycota</taxon>
        <taxon>Saccharomycotina</taxon>
        <taxon>Dipodascomycetes</taxon>
        <taxon>Dipodascales</taxon>
        <taxon>Trichomonascaceae</taxon>
        <taxon>Sugiyamaella</taxon>
    </lineage>
</organism>
<evidence type="ECO:0000256" key="4">
    <source>
        <dbReference type="ARBA" id="ARBA00022729"/>
    </source>
</evidence>
<evidence type="ECO:0000256" key="7">
    <source>
        <dbReference type="ARBA" id="ARBA00023157"/>
    </source>
</evidence>
<proteinExistence type="inferred from homology"/>
<evidence type="ECO:0000256" key="9">
    <source>
        <dbReference type="ARBA" id="ARBA00023295"/>
    </source>
</evidence>
<keyword evidence="10" id="KW-0961">Cell wall biogenesis/degradation</keyword>
<dbReference type="InterPro" id="IPR011050">
    <property type="entry name" value="Pectin_lyase_fold/virulence"/>
</dbReference>
<evidence type="ECO:0000256" key="13">
    <source>
        <dbReference type="ARBA" id="ARBA00043142"/>
    </source>
</evidence>
<dbReference type="EMBL" id="CP014501">
    <property type="protein sequence ID" value="ANB12369.1"/>
    <property type="molecule type" value="Genomic_DNA"/>
</dbReference>
<dbReference type="GeneID" id="30037673"/>
<dbReference type="GO" id="GO:0071555">
    <property type="term" value="P:cell wall organization"/>
    <property type="evidence" value="ECO:0007669"/>
    <property type="project" value="UniProtKB-KW"/>
</dbReference>
<dbReference type="AlphaFoldDB" id="A0A167D1K9"/>
<keyword evidence="8" id="KW-0325">Glycoprotein</keyword>
<keyword evidence="9 16" id="KW-0326">Glycosidase</keyword>
<evidence type="ECO:0000256" key="5">
    <source>
        <dbReference type="ARBA" id="ARBA00022737"/>
    </source>
</evidence>
<keyword evidence="5" id="KW-0677">Repeat</keyword>
<evidence type="ECO:0000256" key="17">
    <source>
        <dbReference type="SAM" id="SignalP"/>
    </source>
</evidence>
<dbReference type="InterPro" id="IPR006626">
    <property type="entry name" value="PbH1"/>
</dbReference>
<dbReference type="InterPro" id="IPR012334">
    <property type="entry name" value="Pectin_lyas_fold"/>
</dbReference>
<keyword evidence="7" id="KW-1015">Disulfide bond</keyword>
<evidence type="ECO:0000256" key="12">
    <source>
        <dbReference type="ARBA" id="ARBA00041604"/>
    </source>
</evidence>
<evidence type="ECO:0000313" key="19">
    <source>
        <dbReference type="Proteomes" id="UP000189580"/>
    </source>
</evidence>
<accession>A0A167D1K9</accession>
<dbReference type="GO" id="GO:0005576">
    <property type="term" value="C:extracellular region"/>
    <property type="evidence" value="ECO:0007669"/>
    <property type="project" value="UniProtKB-SubCell"/>
</dbReference>
<keyword evidence="6 16" id="KW-0378">Hydrolase</keyword>
<dbReference type="Proteomes" id="UP000189580">
    <property type="component" value="Chromosome a"/>
</dbReference>
<dbReference type="GO" id="GO:0045490">
    <property type="term" value="P:pectin catabolic process"/>
    <property type="evidence" value="ECO:0007669"/>
    <property type="project" value="UniProtKB-ARBA"/>
</dbReference>
<dbReference type="GO" id="GO:0047911">
    <property type="term" value="F:galacturan 1,4-alpha-galacturonidase activity"/>
    <property type="evidence" value="ECO:0007669"/>
    <property type="project" value="UniProtKB-EC"/>
</dbReference>
<dbReference type="Pfam" id="PF00295">
    <property type="entry name" value="Glyco_hydro_28"/>
    <property type="match status" value="1"/>
</dbReference>
<comment type="catalytic activity">
    <reaction evidence="14">
        <text>[(1-&gt;4)-alpha-D-galacturonosyl](n) + H2O = alpha-D-galacturonate + [(1-&gt;4)-alpha-D-galacturonosyl](n-1)</text>
        <dbReference type="Rhea" id="RHEA:14117"/>
        <dbReference type="Rhea" id="RHEA-COMP:14570"/>
        <dbReference type="Rhea" id="RHEA-COMP:14572"/>
        <dbReference type="ChEBI" id="CHEBI:15377"/>
        <dbReference type="ChEBI" id="CHEBI:58658"/>
        <dbReference type="ChEBI" id="CHEBI:140523"/>
        <dbReference type="EC" id="3.2.1.67"/>
    </reaction>
</comment>
<dbReference type="SUPFAM" id="SSF51126">
    <property type="entry name" value="Pectin lyase-like"/>
    <property type="match status" value="1"/>
</dbReference>
<keyword evidence="4 17" id="KW-0732">Signal</keyword>
<dbReference type="SMART" id="SM00710">
    <property type="entry name" value="PbH1"/>
    <property type="match status" value="4"/>
</dbReference>
<comment type="subcellular location">
    <subcellularLocation>
        <location evidence="1">Secreted</location>
    </subcellularLocation>
</comment>
<comment type="similarity">
    <text evidence="2 16">Belongs to the glycosyl hydrolase 28 family.</text>
</comment>
<evidence type="ECO:0000256" key="10">
    <source>
        <dbReference type="ARBA" id="ARBA00023316"/>
    </source>
</evidence>
<keyword evidence="3" id="KW-0964">Secreted</keyword>
<keyword evidence="19" id="KW-1185">Reference proteome</keyword>
<dbReference type="EC" id="3.2.1.67" evidence="11"/>
<evidence type="ECO:0000256" key="15">
    <source>
        <dbReference type="PROSITE-ProRule" id="PRU10052"/>
    </source>
</evidence>
<evidence type="ECO:0000256" key="11">
    <source>
        <dbReference type="ARBA" id="ARBA00038933"/>
    </source>
</evidence>
<feature type="signal peptide" evidence="17">
    <location>
        <begin position="1"/>
        <end position="18"/>
    </location>
</feature>
<evidence type="ECO:0000256" key="16">
    <source>
        <dbReference type="RuleBase" id="RU361169"/>
    </source>
</evidence>
<dbReference type="KEGG" id="slb:AWJ20_620"/>
<evidence type="ECO:0000256" key="2">
    <source>
        <dbReference type="ARBA" id="ARBA00008834"/>
    </source>
</evidence>
<evidence type="ECO:0000256" key="8">
    <source>
        <dbReference type="ARBA" id="ARBA00023180"/>
    </source>
</evidence>
<evidence type="ECO:0000256" key="1">
    <source>
        <dbReference type="ARBA" id="ARBA00004613"/>
    </source>
</evidence>
<gene>
    <name evidence="18" type="primary">PGU1</name>
    <name evidence="18" type="ORF">AWJ20_620</name>
</gene>
<protein>
    <recommendedName>
        <fullName evidence="11">galacturonan 1,4-alpha-galacturonidase</fullName>
        <ecNumber evidence="11">3.2.1.67</ecNumber>
    </recommendedName>
    <alternativeName>
        <fullName evidence="13">Galacturan 1,4-alpha-galacturonidase</fullName>
    </alternativeName>
    <alternativeName>
        <fullName evidence="12">Poly(1,4-alpha-D-galacturonide)galacturonohydrolase</fullName>
    </alternativeName>
</protein>
<dbReference type="GO" id="GO:0004650">
    <property type="term" value="F:polygalacturonase activity"/>
    <property type="evidence" value="ECO:0007669"/>
    <property type="project" value="InterPro"/>
</dbReference>
<dbReference type="PROSITE" id="PS00502">
    <property type="entry name" value="POLYGALACTURONASE"/>
    <property type="match status" value="1"/>
</dbReference>
<dbReference type="InterPro" id="IPR000743">
    <property type="entry name" value="Glyco_hydro_28"/>
</dbReference>
<dbReference type="PANTHER" id="PTHR31736">
    <property type="match status" value="1"/>
</dbReference>
<feature type="chain" id="PRO_5007884957" description="galacturonan 1,4-alpha-galacturonidase" evidence="17">
    <location>
        <begin position="19"/>
        <end position="406"/>
    </location>
</feature>
<evidence type="ECO:0000313" key="18">
    <source>
        <dbReference type="EMBL" id="ANB12369.1"/>
    </source>
</evidence>
<feature type="active site" evidence="15">
    <location>
        <position position="260"/>
    </location>
</feature>
<dbReference type="Gene3D" id="2.160.20.10">
    <property type="entry name" value="Single-stranded right-handed beta-helix, Pectin lyase-like"/>
    <property type="match status" value="1"/>
</dbReference>
<sequence length="406" mass="44073">MVKLNLLLALLATAQANAASLGWPWSPPPTDRSNVDYPKTCLVKPNGHGKDDAQSILNAMKTCNNGGAVVFQKNNLYTIGSPLDLTFLRDIDIYIDGTIQFTNDIPYWTEHSFKFAYQNGSAFWKFGGSGVNIIGGEEGVIDGQGGNWWTEFQTNSQLQRPVLLLLDGLEKSSVTNLKMIQPPSYFNFVANSSQINYNGLTLNVTPIGDFTPKNTDGWDTYKSDLISIQNSYINNNDDCVSFKPNTTNVIVQNLACNGSHGISVGSLGQYVGEYDIVQNVLVTNVSMSNAQNGARIKAYPGRPAGSTVLDNGGGSGIVENIMFKDFHVDNVDYAIDLTQCYGGSSTIAPEICQQNPADVIIKDIFFVNVTGTTSKKINPYSGELTCSSPNVSISHEDSDIGRQLTN</sequence>
<evidence type="ECO:0000256" key="3">
    <source>
        <dbReference type="ARBA" id="ARBA00022525"/>
    </source>
</evidence>
<dbReference type="RefSeq" id="XP_018734846.1">
    <property type="nucleotide sequence ID" value="XM_018882571.1"/>
</dbReference>
<name>A0A167D1K9_9ASCO</name>
<dbReference type="PANTHER" id="PTHR31736:SF14">
    <property type="entry name" value="EXOPOLYGALACTURONASE X-1-RELATED"/>
    <property type="match status" value="1"/>
</dbReference>
<evidence type="ECO:0000256" key="6">
    <source>
        <dbReference type="ARBA" id="ARBA00022801"/>
    </source>
</evidence>
<dbReference type="OrthoDB" id="1546079at2759"/>
<evidence type="ECO:0000256" key="14">
    <source>
        <dbReference type="ARBA" id="ARBA00048766"/>
    </source>
</evidence>
<reference evidence="18 19" key="1">
    <citation type="submission" date="2016-02" db="EMBL/GenBank/DDBJ databases">
        <title>Complete genome sequence and transcriptome regulation of the pentose utilising yeast Sugiyamaella lignohabitans.</title>
        <authorList>
            <person name="Bellasio M."/>
            <person name="Peymann A."/>
            <person name="Valli M."/>
            <person name="Sipitzky M."/>
            <person name="Graf A."/>
            <person name="Sauer M."/>
            <person name="Marx H."/>
            <person name="Mattanovich D."/>
        </authorList>
    </citation>
    <scope>NUCLEOTIDE SEQUENCE [LARGE SCALE GENOMIC DNA]</scope>
    <source>
        <strain evidence="18 19">CBS 10342</strain>
    </source>
</reference>